<sequence length="200" mass="23116">MKRLLDIVASLILITLLCPVMFIVAMLVKAKLGSPVLFKQQRPGLNMKPFHLWKFRTMTDARDSNGELLPDAQRLTPFGLWLRKSSLDELPQLCNVLRGEMSLIGPRPLLMKYNPYYADWEKKRFLVRPGITGLAQVSGRNYLPFQERFQLDVKYVEHWSIWLDIMILLKTIRMVLLRKDVAVCTSSAEPDLDVERKISG</sequence>
<evidence type="ECO:0000256" key="1">
    <source>
        <dbReference type="ARBA" id="ARBA00006464"/>
    </source>
</evidence>
<comment type="caution">
    <text evidence="3">The sequence shown here is derived from an EMBL/GenBank/DDBJ whole genome shotgun (WGS) entry which is preliminary data.</text>
</comment>
<reference evidence="3 4" key="1">
    <citation type="submission" date="2020-05" db="EMBL/GenBank/DDBJ databases">
        <title>Whole genome sequencing and identification of novel metabolites from Paenibacillus alvei strain JR949.</title>
        <authorList>
            <person name="Rajendhran J."/>
            <person name="Sree Pranav P."/>
            <person name="Mahalakshmi B."/>
            <person name="Karthikeyan R."/>
        </authorList>
    </citation>
    <scope>NUCLEOTIDE SEQUENCE [LARGE SCALE GENOMIC DNA]</scope>
    <source>
        <strain evidence="3 4">JR949</strain>
    </source>
</reference>
<feature type="domain" description="Bacterial sugar transferase" evidence="2">
    <location>
        <begin position="2"/>
        <end position="176"/>
    </location>
</feature>
<protein>
    <submittedName>
        <fullName evidence="3">Sugar transferase</fullName>
    </submittedName>
</protein>
<dbReference type="InterPro" id="IPR003362">
    <property type="entry name" value="Bact_transf"/>
</dbReference>
<proteinExistence type="inferred from homology"/>
<dbReference type="AlphaFoldDB" id="A0AAP6ZWB7"/>
<name>A0AAP6ZWB7_PAEAL</name>
<accession>A0AAP6ZWB7</accession>
<evidence type="ECO:0000313" key="4">
    <source>
        <dbReference type="Proteomes" id="UP000552038"/>
    </source>
</evidence>
<dbReference type="Pfam" id="PF02397">
    <property type="entry name" value="Bac_transf"/>
    <property type="match status" value="1"/>
</dbReference>
<comment type="similarity">
    <text evidence="1">Belongs to the bacterial sugar transferase family.</text>
</comment>
<dbReference type="Proteomes" id="UP000552038">
    <property type="component" value="Unassembled WGS sequence"/>
</dbReference>
<dbReference type="PANTHER" id="PTHR30576">
    <property type="entry name" value="COLANIC BIOSYNTHESIS UDP-GLUCOSE LIPID CARRIER TRANSFERASE"/>
    <property type="match status" value="1"/>
</dbReference>
<dbReference type="PANTHER" id="PTHR30576:SF8">
    <property type="entry name" value="UNDECAPRENYL-PHOSPHATE GALACTOSE PHOSPHOTRANSFERASE"/>
    <property type="match status" value="1"/>
</dbReference>
<keyword evidence="3" id="KW-0808">Transferase</keyword>
<dbReference type="GO" id="GO:0016780">
    <property type="term" value="F:phosphotransferase activity, for other substituted phosphate groups"/>
    <property type="evidence" value="ECO:0007669"/>
    <property type="project" value="TreeGrafter"/>
</dbReference>
<dbReference type="RefSeq" id="WP_163975080.1">
    <property type="nucleotide sequence ID" value="NZ_JABFOR010000002.1"/>
</dbReference>
<organism evidence="3 4">
    <name type="scientific">Paenibacillus alvei</name>
    <name type="common">Bacillus alvei</name>
    <dbReference type="NCBI Taxonomy" id="44250"/>
    <lineage>
        <taxon>Bacteria</taxon>
        <taxon>Bacillati</taxon>
        <taxon>Bacillota</taxon>
        <taxon>Bacilli</taxon>
        <taxon>Bacillales</taxon>
        <taxon>Paenibacillaceae</taxon>
        <taxon>Paenibacillus</taxon>
    </lineage>
</organism>
<evidence type="ECO:0000259" key="2">
    <source>
        <dbReference type="Pfam" id="PF02397"/>
    </source>
</evidence>
<dbReference type="EMBL" id="JABFOR010000002">
    <property type="protein sequence ID" value="NOJ69312.1"/>
    <property type="molecule type" value="Genomic_DNA"/>
</dbReference>
<evidence type="ECO:0000313" key="3">
    <source>
        <dbReference type="EMBL" id="NOJ69312.1"/>
    </source>
</evidence>
<gene>
    <name evidence="3" type="ORF">HMI46_01905</name>
</gene>